<accession>A0A836CIA2</accession>
<keyword evidence="4" id="KW-1185">Reference proteome</keyword>
<organism evidence="3 4">
    <name type="scientific">Tribonema minus</name>
    <dbReference type="NCBI Taxonomy" id="303371"/>
    <lineage>
        <taxon>Eukaryota</taxon>
        <taxon>Sar</taxon>
        <taxon>Stramenopiles</taxon>
        <taxon>Ochrophyta</taxon>
        <taxon>PX clade</taxon>
        <taxon>Xanthophyceae</taxon>
        <taxon>Tribonematales</taxon>
        <taxon>Tribonemataceae</taxon>
        <taxon>Tribonema</taxon>
    </lineage>
</organism>
<dbReference type="Pfam" id="PF08213">
    <property type="entry name" value="COX24_C"/>
    <property type="match status" value="1"/>
</dbReference>
<comment type="caution">
    <text evidence="3">The sequence shown here is derived from an EMBL/GenBank/DDBJ whole genome shotgun (WGS) entry which is preliminary data.</text>
</comment>
<dbReference type="AlphaFoldDB" id="A0A836CIA2"/>
<feature type="domain" description="Ribosomal protein mS38 C-terminal" evidence="2">
    <location>
        <begin position="128"/>
        <end position="161"/>
    </location>
</feature>
<sequence length="162" mass="18009">MWRSVFRQPALRPTQLKGFVQQARSSSVCIQAPWGLQAWHEGYSAHTAYGGTNALHSYIKGTVSSMAARFRGAFAVQPHLIRAWGAASALPLQQQFTAAAHPRGAHAAADDAAEAPADDVASDTGRWLMTSTRRKRVAKMNKHKWKKRRKRERMRSAARKTS</sequence>
<dbReference type="SMART" id="SM01155">
    <property type="entry name" value="DUF1713"/>
    <property type="match status" value="1"/>
</dbReference>
<reference evidence="3" key="1">
    <citation type="submission" date="2021-02" db="EMBL/GenBank/DDBJ databases">
        <title>First Annotated Genome of the Yellow-green Alga Tribonema minus.</title>
        <authorList>
            <person name="Mahan K.M."/>
        </authorList>
    </citation>
    <scope>NUCLEOTIDE SEQUENCE</scope>
    <source>
        <strain evidence="3">UTEX B ZZ1240</strain>
    </source>
</reference>
<dbReference type="Proteomes" id="UP000664859">
    <property type="component" value="Unassembled WGS sequence"/>
</dbReference>
<dbReference type="InterPro" id="IPR013177">
    <property type="entry name" value="Ribosomal_mS38_C"/>
</dbReference>
<proteinExistence type="predicted"/>
<feature type="region of interest" description="Disordered" evidence="1">
    <location>
        <begin position="101"/>
        <end position="162"/>
    </location>
</feature>
<evidence type="ECO:0000313" key="3">
    <source>
        <dbReference type="EMBL" id="KAG5186263.1"/>
    </source>
</evidence>
<evidence type="ECO:0000259" key="2">
    <source>
        <dbReference type="SMART" id="SM01155"/>
    </source>
</evidence>
<evidence type="ECO:0000256" key="1">
    <source>
        <dbReference type="SAM" id="MobiDB-lite"/>
    </source>
</evidence>
<name>A0A836CIA2_9STRA</name>
<protein>
    <recommendedName>
        <fullName evidence="2">Ribosomal protein mS38 C-terminal domain-containing protein</fullName>
    </recommendedName>
</protein>
<feature type="compositionally biased region" description="Acidic residues" evidence="1">
    <location>
        <begin position="111"/>
        <end position="121"/>
    </location>
</feature>
<evidence type="ECO:0000313" key="4">
    <source>
        <dbReference type="Proteomes" id="UP000664859"/>
    </source>
</evidence>
<feature type="compositionally biased region" description="Basic residues" evidence="1">
    <location>
        <begin position="132"/>
        <end position="162"/>
    </location>
</feature>
<gene>
    <name evidence="3" type="ORF">JKP88DRAFT_346502</name>
</gene>
<dbReference type="EMBL" id="JAFCMP010000112">
    <property type="protein sequence ID" value="KAG5186263.1"/>
    <property type="molecule type" value="Genomic_DNA"/>
</dbReference>